<dbReference type="InterPro" id="IPR009051">
    <property type="entry name" value="Helical_ferredxn"/>
</dbReference>
<dbReference type="PROSITE" id="PS00198">
    <property type="entry name" value="4FE4S_FER_1"/>
    <property type="match status" value="1"/>
</dbReference>
<dbReference type="GO" id="GO:0016491">
    <property type="term" value="F:oxidoreductase activity"/>
    <property type="evidence" value="ECO:0007669"/>
    <property type="project" value="UniProtKB-ARBA"/>
</dbReference>
<feature type="domain" description="4Fe-4S ferredoxin-type" evidence="7">
    <location>
        <begin position="58"/>
        <end position="86"/>
    </location>
</feature>
<keyword evidence="4" id="KW-0249">Electron transport</keyword>
<dbReference type="Pfam" id="PF02754">
    <property type="entry name" value="CCG"/>
    <property type="match status" value="1"/>
</dbReference>
<dbReference type="GO" id="GO:0046872">
    <property type="term" value="F:metal ion binding"/>
    <property type="evidence" value="ECO:0007669"/>
    <property type="project" value="UniProtKB-KW"/>
</dbReference>
<dbReference type="SUPFAM" id="SSF46548">
    <property type="entry name" value="alpha-helical ferredoxin"/>
    <property type="match status" value="1"/>
</dbReference>
<dbReference type="InterPro" id="IPR004017">
    <property type="entry name" value="Cys_rich_dom"/>
</dbReference>
<dbReference type="AlphaFoldDB" id="A0A7V5XH38"/>
<dbReference type="Pfam" id="PF13183">
    <property type="entry name" value="Fer4_8"/>
    <property type="match status" value="1"/>
</dbReference>
<keyword evidence="2" id="KW-0004">4Fe-4S</keyword>
<name>A0A7V5XH38_9BACT</name>
<gene>
    <name evidence="8" type="ORF">ENM15_06050</name>
</gene>
<dbReference type="PANTHER" id="PTHR43551">
    <property type="entry name" value="FUMARATE REDUCTASE IRON-SULFUR SUBUNIT"/>
    <property type="match status" value="1"/>
</dbReference>
<evidence type="ECO:0000256" key="2">
    <source>
        <dbReference type="ARBA" id="ARBA00022485"/>
    </source>
</evidence>
<accession>A0A7V5XH38</accession>
<dbReference type="InterPro" id="IPR017900">
    <property type="entry name" value="4Fe4S_Fe_S_CS"/>
</dbReference>
<comment type="caution">
    <text evidence="8">The sequence shown here is derived from an EMBL/GenBank/DDBJ whole genome shotgun (WGS) entry which is preliminary data.</text>
</comment>
<keyword evidence="5" id="KW-0408">Iron</keyword>
<evidence type="ECO:0000256" key="4">
    <source>
        <dbReference type="ARBA" id="ARBA00022982"/>
    </source>
</evidence>
<protein>
    <submittedName>
        <fullName evidence="8">(Fe-S)-binding protein</fullName>
    </submittedName>
</protein>
<evidence type="ECO:0000256" key="3">
    <source>
        <dbReference type="ARBA" id="ARBA00022723"/>
    </source>
</evidence>
<keyword evidence="3" id="KW-0479">Metal-binding</keyword>
<dbReference type="PANTHER" id="PTHR43551:SF1">
    <property type="entry name" value="HETERODISULFIDE REDUCTASE"/>
    <property type="match status" value="1"/>
</dbReference>
<reference evidence="8" key="1">
    <citation type="journal article" date="2020" name="mSystems">
        <title>Genome- and Community-Level Interaction Insights into Carbon Utilization and Element Cycling Functions of Hydrothermarchaeota in Hydrothermal Sediment.</title>
        <authorList>
            <person name="Zhou Z."/>
            <person name="Liu Y."/>
            <person name="Xu W."/>
            <person name="Pan J."/>
            <person name="Luo Z.H."/>
            <person name="Li M."/>
        </authorList>
    </citation>
    <scope>NUCLEOTIDE SEQUENCE [LARGE SCALE GENOMIC DNA]</scope>
    <source>
        <strain evidence="8">SpSt-106</strain>
    </source>
</reference>
<sequence>MIRRESKLKENQALYVSDYFSEYVREKVEDPGIDEKIKKLTPEKIEKTIKEVLGRLSARRKLAIETCIHCGLCANACHHYLSRDKNPTYAPVSKVKMTLWEMIKRKGKVSPEFIRDCARIAFTECNMCHRCSLYCPFGIDIAFLIGQVRRICFLLGVVPYILMDYEYSLAATLTQLWIPQPDWIDSLQWMEEETSVDIKDFQVPFNKEGVDVLFVTLGTEPARAPQYIQIIGKIMYYAGINWSYSLKDYANMSMFVQDYFTMQRIVREVFEEAVKLRAKRIVVTECGHATFALCKAAPPLLGYKGLPFEVLHATEFYYELLKTGKLKVKKKIKDPVTLQDPCNIVRKKGVGDKLRYLINEMCEDFREMYPNREHNFCCNAGGGVIAAGSPWKKARVENNKIKAEQIKETGAKIVIAPCHNCHVGIHDIVKAYNINAEVKFMWDILLETTEIA</sequence>
<proteinExistence type="predicted"/>
<evidence type="ECO:0000256" key="5">
    <source>
        <dbReference type="ARBA" id="ARBA00023004"/>
    </source>
</evidence>
<dbReference type="EMBL" id="DRWR01000106">
    <property type="protein sequence ID" value="HHQ16357.1"/>
    <property type="molecule type" value="Genomic_DNA"/>
</dbReference>
<dbReference type="PROSITE" id="PS51379">
    <property type="entry name" value="4FE4S_FER_2"/>
    <property type="match status" value="1"/>
</dbReference>
<evidence type="ECO:0000256" key="6">
    <source>
        <dbReference type="ARBA" id="ARBA00023014"/>
    </source>
</evidence>
<keyword evidence="6" id="KW-0411">Iron-sulfur</keyword>
<keyword evidence="1" id="KW-0813">Transport</keyword>
<organism evidence="8">
    <name type="scientific">Thermodesulfobacterium geofontis</name>
    <dbReference type="NCBI Taxonomy" id="1295609"/>
    <lineage>
        <taxon>Bacteria</taxon>
        <taxon>Pseudomonadati</taxon>
        <taxon>Thermodesulfobacteriota</taxon>
        <taxon>Thermodesulfobacteria</taxon>
        <taxon>Thermodesulfobacteriales</taxon>
        <taxon>Thermodesulfobacteriaceae</taxon>
        <taxon>Thermodesulfobacterium</taxon>
    </lineage>
</organism>
<dbReference type="Gene3D" id="1.10.1060.10">
    <property type="entry name" value="Alpha-helical ferredoxin"/>
    <property type="match status" value="1"/>
</dbReference>
<evidence type="ECO:0000313" key="8">
    <source>
        <dbReference type="EMBL" id="HHQ16357.1"/>
    </source>
</evidence>
<evidence type="ECO:0000256" key="1">
    <source>
        <dbReference type="ARBA" id="ARBA00022448"/>
    </source>
</evidence>
<dbReference type="GO" id="GO:0051539">
    <property type="term" value="F:4 iron, 4 sulfur cluster binding"/>
    <property type="evidence" value="ECO:0007669"/>
    <property type="project" value="UniProtKB-KW"/>
</dbReference>
<dbReference type="InterPro" id="IPR017896">
    <property type="entry name" value="4Fe4S_Fe-S-bd"/>
</dbReference>
<evidence type="ECO:0000259" key="7">
    <source>
        <dbReference type="PROSITE" id="PS51379"/>
    </source>
</evidence>